<dbReference type="PROSITE" id="PS51257">
    <property type="entry name" value="PROKAR_LIPOPROTEIN"/>
    <property type="match status" value="1"/>
</dbReference>
<evidence type="ECO:0000313" key="2">
    <source>
        <dbReference type="EMBL" id="CAB0152027.1"/>
    </source>
</evidence>
<dbReference type="SUPFAM" id="SSF48452">
    <property type="entry name" value="TPR-like"/>
    <property type="match status" value="1"/>
</dbReference>
<protein>
    <submittedName>
        <fullName evidence="2">Uncharacterized protein</fullName>
    </submittedName>
</protein>
<gene>
    <name evidence="2" type="ORF">PSI9734_02375</name>
</gene>
<dbReference type="AlphaFoldDB" id="A0A7D9N2P4"/>
<dbReference type="InterPro" id="IPR019734">
    <property type="entry name" value="TPR_rpt"/>
</dbReference>
<dbReference type="EMBL" id="CADCXY010000009">
    <property type="protein sequence ID" value="CAB0152027.1"/>
    <property type="molecule type" value="Genomic_DNA"/>
</dbReference>
<sequence>MPKIKFALAASVLLSGCQVTPLPVQHSVNVEQQREVAMRAYKQGDYHLAQGLLQKLADAPIADPQAPCFLGAIYYRQHEYPAALKNFERCRQAQPEQLEIWLNSAAVHLRMASELLLAGRSYRPVTADSLAPSIESHYTELLNALMKLQRLAEVKGTPL</sequence>
<reference evidence="2 3" key="1">
    <citation type="submission" date="2020-02" db="EMBL/GenBank/DDBJ databases">
        <authorList>
            <person name="Rodrigo-Torres L."/>
            <person name="Arahal R. D."/>
            <person name="Lucena T."/>
        </authorList>
    </citation>
    <scope>NUCLEOTIDE SEQUENCE [LARGE SCALE GENOMIC DNA]</scope>
    <source>
        <strain evidence="2 3">CECT 9734</strain>
    </source>
</reference>
<dbReference type="PROSITE" id="PS50005">
    <property type="entry name" value="TPR"/>
    <property type="match status" value="1"/>
</dbReference>
<keyword evidence="3" id="KW-1185">Reference proteome</keyword>
<dbReference type="Gene3D" id="1.25.40.10">
    <property type="entry name" value="Tetratricopeptide repeat domain"/>
    <property type="match status" value="1"/>
</dbReference>
<accession>A0A7D9N2P4</accession>
<evidence type="ECO:0000256" key="1">
    <source>
        <dbReference type="PROSITE-ProRule" id="PRU00339"/>
    </source>
</evidence>
<name>A0A7D9N2P4_9GAMM</name>
<keyword evidence="1" id="KW-0802">TPR repeat</keyword>
<organism evidence="2 3">
    <name type="scientific">Pseudidiomarina piscicola</name>
    <dbReference type="NCBI Taxonomy" id="2614830"/>
    <lineage>
        <taxon>Bacteria</taxon>
        <taxon>Pseudomonadati</taxon>
        <taxon>Pseudomonadota</taxon>
        <taxon>Gammaproteobacteria</taxon>
        <taxon>Alteromonadales</taxon>
        <taxon>Idiomarinaceae</taxon>
        <taxon>Pseudidiomarina</taxon>
    </lineage>
</organism>
<feature type="repeat" description="TPR" evidence="1">
    <location>
        <begin position="64"/>
        <end position="97"/>
    </location>
</feature>
<proteinExistence type="predicted"/>
<dbReference type="RefSeq" id="WP_173921329.1">
    <property type="nucleotide sequence ID" value="NZ_CADCXY010000009.1"/>
</dbReference>
<dbReference type="InterPro" id="IPR011990">
    <property type="entry name" value="TPR-like_helical_dom_sf"/>
</dbReference>
<evidence type="ECO:0000313" key="3">
    <source>
        <dbReference type="Proteomes" id="UP000481517"/>
    </source>
</evidence>
<dbReference type="Proteomes" id="UP000481517">
    <property type="component" value="Unassembled WGS sequence"/>
</dbReference>